<keyword evidence="4 10" id="KW-0863">Zinc-finger</keyword>
<feature type="compositionally biased region" description="Basic and acidic residues" evidence="11">
    <location>
        <begin position="274"/>
        <end position="295"/>
    </location>
</feature>
<dbReference type="SUPFAM" id="SSF140996">
    <property type="entry name" value="Hermes dimerisation domain"/>
    <property type="match status" value="1"/>
</dbReference>
<dbReference type="InterPro" id="IPR008906">
    <property type="entry name" value="HATC_C_dom"/>
</dbReference>
<dbReference type="AlphaFoldDB" id="Q2R149"/>
<reference evidence="13" key="3">
    <citation type="submission" date="2006-01" db="EMBL/GenBank/DDBJ databases">
        <authorList>
            <person name="Buell R."/>
        </authorList>
    </citation>
    <scope>NUCLEOTIDE SEQUENCE</scope>
</reference>
<dbReference type="SMART" id="SM00614">
    <property type="entry name" value="ZnF_BED"/>
    <property type="match status" value="1"/>
</dbReference>
<dbReference type="GO" id="GO:0005634">
    <property type="term" value="C:nucleus"/>
    <property type="evidence" value="ECO:0007669"/>
    <property type="project" value="UniProtKB-SubCell"/>
</dbReference>
<dbReference type="Pfam" id="PF05699">
    <property type="entry name" value="Dimer_Tnp_hAT"/>
    <property type="match status" value="1"/>
</dbReference>
<keyword evidence="3" id="KW-0479">Metal-binding</keyword>
<evidence type="ECO:0000256" key="7">
    <source>
        <dbReference type="ARBA" id="ARBA00023125"/>
    </source>
</evidence>
<evidence type="ECO:0000256" key="3">
    <source>
        <dbReference type="ARBA" id="ARBA00022723"/>
    </source>
</evidence>
<dbReference type="GO" id="GO:0046983">
    <property type="term" value="F:protein dimerization activity"/>
    <property type="evidence" value="ECO:0007669"/>
    <property type="project" value="InterPro"/>
</dbReference>
<dbReference type="InterPro" id="IPR025525">
    <property type="entry name" value="hAT-like_transposase_RNase-H"/>
</dbReference>
<dbReference type="InterPro" id="IPR003656">
    <property type="entry name" value="Znf_BED"/>
</dbReference>
<evidence type="ECO:0000256" key="4">
    <source>
        <dbReference type="ARBA" id="ARBA00022771"/>
    </source>
</evidence>
<keyword evidence="8" id="KW-0804">Transcription</keyword>
<evidence type="ECO:0000256" key="2">
    <source>
        <dbReference type="ARBA" id="ARBA00011738"/>
    </source>
</evidence>
<keyword evidence="7" id="KW-0238">DNA-binding</keyword>
<evidence type="ECO:0000313" key="13">
    <source>
        <dbReference type="EMBL" id="ABA94758.1"/>
    </source>
</evidence>
<reference evidence="13" key="1">
    <citation type="journal article" date="2005" name="BMC Biol.">
        <title>The sequence of rice chromosomes 11 and 12, rich in disease resistance genes and recent gene duplications.</title>
        <authorList>
            <consortium name="The rice chromosomes 11 and 12 sequencing consortia"/>
        </authorList>
    </citation>
    <scope>NUCLEOTIDE SEQUENCE [LARGE SCALE GENOMIC DNA]</scope>
</reference>
<dbReference type="SUPFAM" id="SSF57667">
    <property type="entry name" value="beta-beta-alpha zinc fingers"/>
    <property type="match status" value="1"/>
</dbReference>
<sequence>MGMAKDGGWWSEVASIAMANGDAVASRGWKEAWRHRGGEATRQWRRGVGELGSHFRRGLSTAGVGAREGKAVHRVHRCWRLGAARTTGKKGEVASDYWMGSVGMHEADAMTPATVAGSVRASILRIGPLNSTNRKKGQQLCRTSSKVGTNERAPATMVGFYICENCWTADCLQRDQRIAFGVVVCRTRIAVFFVINARKRLIISWSHARSLDNFGGLLLELLGIPSVYRSMSPLFILGCVTAMGDTDETVACEINHTQSQDTETGVSTTGVVDASKDKEEQQQSKDGEKADEESRKRKPMALRSDVWESFSKVKLANGDERAKCKWCTKLFHCGSRTNGTSSLKAHLKICKKNPNKPVVDNQGTLQLTPCDGNSTLGTVTTWKFDPDKLRRCFAEMIIEDEQPFVLSERSGLRKFMTLACPRFVLPSRRTITRACVKVYEDEKEKLKKFFKDNCVRVCLTTDTWTAKNSQNFMCVTAHFIDNEWNLQKKIIGFFFVKGHRGEDIGKSLENCLAEWGIDKVFTITVDNASANNNAIKYMRRVLNESKGCVAEGEYIHMRCAAHIINLIVGDGLKEIGTSIQRVRAAVKFIRCGTSRLVKFKKCAELAKVQSKAFLNLDICTRWNSTYLMLNAAEKYQKAFERYSDEDPYYKLELEGENGPGVPTRADWEKARKMADFLEHFYDLTLRVSVQSRTTSHTYFHEIADVLLLLREWSHSEDKLSKEMGTRMLMKYYKYWGEKYGERQGDREKRGEKDKGDQLLNFTVFFCVAIDPRYKLSNCIRMGIKVMFGDTVGEKVWETVNTYFRALFEEYKEMYTPKDKAPQPTESESTAETSKRVSCRWMSVITQQLNSEGGSGTIKSEVDKYLSEDNEPDTPKFDILKWWKANSTRFPILSHLARDLLAIPITSVASESAFSAGGRTLDDFRTSLTPKNG</sequence>
<keyword evidence="9" id="KW-0539">Nucleus</keyword>
<dbReference type="GO" id="GO:0003677">
    <property type="term" value="F:DNA binding"/>
    <property type="evidence" value="ECO:0007669"/>
    <property type="project" value="UniProtKB-KW"/>
</dbReference>
<comment type="subcellular location">
    <subcellularLocation>
        <location evidence="1">Nucleus</location>
    </subcellularLocation>
</comment>
<dbReference type="GO" id="GO:0008270">
    <property type="term" value="F:zinc ion binding"/>
    <property type="evidence" value="ECO:0007669"/>
    <property type="project" value="UniProtKB-KW"/>
</dbReference>
<keyword evidence="5" id="KW-0862">Zinc</keyword>
<evidence type="ECO:0000256" key="9">
    <source>
        <dbReference type="ARBA" id="ARBA00023242"/>
    </source>
</evidence>
<dbReference type="InterPro" id="IPR012337">
    <property type="entry name" value="RNaseH-like_sf"/>
</dbReference>
<dbReference type="PROSITE" id="PS50808">
    <property type="entry name" value="ZF_BED"/>
    <property type="match status" value="1"/>
</dbReference>
<gene>
    <name evidence="13" type="ordered locus">LOC_Os11g40360</name>
</gene>
<accession>Q2R149</accession>
<dbReference type="InterPro" id="IPR036236">
    <property type="entry name" value="Znf_C2H2_sf"/>
</dbReference>
<comment type="subunit">
    <text evidence="2">Homodimer.</text>
</comment>
<dbReference type="PANTHER" id="PTHR46481:SF7">
    <property type="entry name" value="ZINC FINGER BED DOMAIN-CONTAINING PROTEIN RICESLEEPER 2-LIKE"/>
    <property type="match status" value="1"/>
</dbReference>
<feature type="compositionally biased region" description="Polar residues" evidence="11">
    <location>
        <begin position="261"/>
        <end position="270"/>
    </location>
</feature>
<evidence type="ECO:0000256" key="6">
    <source>
        <dbReference type="ARBA" id="ARBA00023015"/>
    </source>
</evidence>
<name>Q2R149_ORYSJ</name>
<keyword evidence="6" id="KW-0805">Transcription regulation</keyword>
<feature type="region of interest" description="Disordered" evidence="11">
    <location>
        <begin position="261"/>
        <end position="300"/>
    </location>
</feature>
<evidence type="ECO:0000256" key="1">
    <source>
        <dbReference type="ARBA" id="ARBA00004123"/>
    </source>
</evidence>
<organism evidence="13">
    <name type="scientific">Oryza sativa subsp. japonica</name>
    <name type="common">Rice</name>
    <dbReference type="NCBI Taxonomy" id="39947"/>
    <lineage>
        <taxon>Eukaryota</taxon>
        <taxon>Viridiplantae</taxon>
        <taxon>Streptophyta</taxon>
        <taxon>Embryophyta</taxon>
        <taxon>Tracheophyta</taxon>
        <taxon>Spermatophyta</taxon>
        <taxon>Magnoliopsida</taxon>
        <taxon>Liliopsida</taxon>
        <taxon>Poales</taxon>
        <taxon>Poaceae</taxon>
        <taxon>BOP clade</taxon>
        <taxon>Oryzoideae</taxon>
        <taxon>Oryzeae</taxon>
        <taxon>Oryzinae</taxon>
        <taxon>Oryza</taxon>
        <taxon>Oryza sativa</taxon>
    </lineage>
</organism>
<dbReference type="Pfam" id="PF14372">
    <property type="entry name" value="hAT-like_RNase-H"/>
    <property type="match status" value="1"/>
</dbReference>
<evidence type="ECO:0000256" key="10">
    <source>
        <dbReference type="PROSITE-ProRule" id="PRU00027"/>
    </source>
</evidence>
<dbReference type="PANTHER" id="PTHR46481">
    <property type="entry name" value="ZINC FINGER BED DOMAIN-CONTAINING PROTEIN 4"/>
    <property type="match status" value="1"/>
</dbReference>
<protein>
    <submittedName>
        <fullName evidence="13">HAT family dimerisation domain containing protein</fullName>
    </submittedName>
</protein>
<feature type="domain" description="BED-type" evidence="12">
    <location>
        <begin position="301"/>
        <end position="357"/>
    </location>
</feature>
<reference evidence="13" key="2">
    <citation type="submission" date="2005-04" db="EMBL/GenBank/DDBJ databases">
        <authorList>
            <person name="Buell C.R."/>
            <person name="Wing R.A."/>
            <person name="McCombie W.A."/>
            <person name="Ouyang S."/>
        </authorList>
    </citation>
    <scope>NUCLEOTIDE SEQUENCE</scope>
</reference>
<proteinExistence type="predicted"/>
<evidence type="ECO:0000256" key="11">
    <source>
        <dbReference type="SAM" id="MobiDB-lite"/>
    </source>
</evidence>
<dbReference type="EMBL" id="DP000010">
    <property type="protein sequence ID" value="ABA94758.1"/>
    <property type="molecule type" value="Genomic_DNA"/>
</dbReference>
<evidence type="ECO:0000256" key="8">
    <source>
        <dbReference type="ARBA" id="ARBA00023163"/>
    </source>
</evidence>
<evidence type="ECO:0000256" key="5">
    <source>
        <dbReference type="ARBA" id="ARBA00022833"/>
    </source>
</evidence>
<dbReference type="InterPro" id="IPR052035">
    <property type="entry name" value="ZnF_BED_domain_contain"/>
</dbReference>
<dbReference type="SUPFAM" id="SSF53098">
    <property type="entry name" value="Ribonuclease H-like"/>
    <property type="match status" value="1"/>
</dbReference>
<evidence type="ECO:0000259" key="12">
    <source>
        <dbReference type="PROSITE" id="PS50808"/>
    </source>
</evidence>